<dbReference type="PROSITE" id="PS50111">
    <property type="entry name" value="CHEMOTAXIS_TRANSDUC_2"/>
    <property type="match status" value="1"/>
</dbReference>
<organism evidence="8 9">
    <name type="scientific">Lacibacterium aquatile</name>
    <dbReference type="NCBI Taxonomy" id="1168082"/>
    <lineage>
        <taxon>Bacteria</taxon>
        <taxon>Pseudomonadati</taxon>
        <taxon>Pseudomonadota</taxon>
        <taxon>Alphaproteobacteria</taxon>
        <taxon>Rhodospirillales</taxon>
        <taxon>Rhodospirillaceae</taxon>
    </lineage>
</organism>
<dbReference type="PROSITE" id="PS50885">
    <property type="entry name" value="HAMP"/>
    <property type="match status" value="1"/>
</dbReference>
<dbReference type="PANTHER" id="PTHR32089">
    <property type="entry name" value="METHYL-ACCEPTING CHEMOTAXIS PROTEIN MCPB"/>
    <property type="match status" value="1"/>
</dbReference>
<evidence type="ECO:0000256" key="1">
    <source>
        <dbReference type="ARBA" id="ARBA00023224"/>
    </source>
</evidence>
<evidence type="ECO:0000259" key="7">
    <source>
        <dbReference type="PROSITE" id="PS50885"/>
    </source>
</evidence>
<dbReference type="PANTHER" id="PTHR32089:SF112">
    <property type="entry name" value="LYSOZYME-LIKE PROTEIN-RELATED"/>
    <property type="match status" value="1"/>
</dbReference>
<evidence type="ECO:0000256" key="3">
    <source>
        <dbReference type="PROSITE-ProRule" id="PRU00284"/>
    </source>
</evidence>
<dbReference type="Gene3D" id="1.10.287.950">
    <property type="entry name" value="Methyl-accepting chemotaxis protein"/>
    <property type="match status" value="1"/>
</dbReference>
<feature type="domain" description="Methyl-accepting transducer" evidence="6">
    <location>
        <begin position="286"/>
        <end position="522"/>
    </location>
</feature>
<keyword evidence="5" id="KW-1133">Transmembrane helix</keyword>
<dbReference type="CDD" id="cd06225">
    <property type="entry name" value="HAMP"/>
    <property type="match status" value="1"/>
</dbReference>
<feature type="transmembrane region" description="Helical" evidence="5">
    <location>
        <begin position="9"/>
        <end position="28"/>
    </location>
</feature>
<accession>A0ABW5DPZ3</accession>
<dbReference type="InterPro" id="IPR004089">
    <property type="entry name" value="MCPsignal_dom"/>
</dbReference>
<dbReference type="InterPro" id="IPR004090">
    <property type="entry name" value="Chemotax_Me-accpt_rcpt"/>
</dbReference>
<protein>
    <submittedName>
        <fullName evidence="8">Methyl-accepting chemotaxis protein</fullName>
    </submittedName>
</protein>
<dbReference type="SUPFAM" id="SSF58104">
    <property type="entry name" value="Methyl-accepting chemotaxis protein (MCP) signaling domain"/>
    <property type="match status" value="1"/>
</dbReference>
<dbReference type="Pfam" id="PF00015">
    <property type="entry name" value="MCPsignal"/>
    <property type="match status" value="1"/>
</dbReference>
<name>A0ABW5DPZ3_9PROT</name>
<dbReference type="Proteomes" id="UP001597295">
    <property type="component" value="Unassembled WGS sequence"/>
</dbReference>
<dbReference type="RefSeq" id="WP_379875952.1">
    <property type="nucleotide sequence ID" value="NZ_JBHUIP010000008.1"/>
</dbReference>
<dbReference type="SMART" id="SM00304">
    <property type="entry name" value="HAMP"/>
    <property type="match status" value="1"/>
</dbReference>
<sequence>MSISIANRILLGFALITAMLIGIGIYALNQVERVSTTAAGLATRDVIVIKKIEAIRESERQMRDTRQALVTEYLLRSLGRPTQQGPDLAAQWRRQAGAADAAIADTIAQVNQYRSQATSPERINAWSQISQRFTALAADMRQLQDQTERQFSATAINDAPGVQAADNGVVQARDAFFANLAVARTEVDRGIDAGRKVAEDIYSESYYSVLISIAVAAIFAGIISMAIRGSITAPLAQFMAFVERVGHGDLTGQTIVTRNDELGRLGETLNAMVVGLRQLAKQSREVTENLNAAAAEIRASTQEQAASVEEQLAAVQETAATVDEITHAGSQIGKRAQEVIATAQATAHTSTAGLRAVEETAKAMDAIREQGEAVAENIVALSEKTIAISEIIATVNDVSERSHLLALNAAIEAAAAGESGRSFAIVAAEMKVLADQAKEATTQVRSILGDIQRGINTSVMLAEEAVKRVVAGKERTDTTQRTIEEITGRVQEGVQTFQQIVASTNQQQLGIEQVMAALQNIRQASQQTAAGTRQLDGAAGNLSSLSQQLVTMTDRYRL</sequence>
<keyword evidence="9" id="KW-1185">Reference proteome</keyword>
<comment type="similarity">
    <text evidence="2">Belongs to the methyl-accepting chemotaxis (MCP) protein family.</text>
</comment>
<evidence type="ECO:0000313" key="9">
    <source>
        <dbReference type="Proteomes" id="UP001597295"/>
    </source>
</evidence>
<evidence type="ECO:0000256" key="4">
    <source>
        <dbReference type="SAM" id="Coils"/>
    </source>
</evidence>
<evidence type="ECO:0000256" key="2">
    <source>
        <dbReference type="ARBA" id="ARBA00029447"/>
    </source>
</evidence>
<keyword evidence="4" id="KW-0175">Coiled coil</keyword>
<keyword evidence="5" id="KW-0472">Membrane</keyword>
<keyword evidence="1 3" id="KW-0807">Transducer</keyword>
<dbReference type="SMART" id="SM00283">
    <property type="entry name" value="MA"/>
    <property type="match status" value="1"/>
</dbReference>
<feature type="coiled-coil region" evidence="4">
    <location>
        <begin position="276"/>
        <end position="318"/>
    </location>
</feature>
<evidence type="ECO:0000259" key="6">
    <source>
        <dbReference type="PROSITE" id="PS50111"/>
    </source>
</evidence>
<evidence type="ECO:0000313" key="8">
    <source>
        <dbReference type="EMBL" id="MFD2262984.1"/>
    </source>
</evidence>
<feature type="domain" description="HAMP" evidence="7">
    <location>
        <begin position="229"/>
        <end position="281"/>
    </location>
</feature>
<gene>
    <name evidence="8" type="ORF">ACFSM5_08805</name>
</gene>
<dbReference type="PRINTS" id="PR00260">
    <property type="entry name" value="CHEMTRNSDUCR"/>
</dbReference>
<reference evidence="9" key="1">
    <citation type="journal article" date="2019" name="Int. J. Syst. Evol. Microbiol.">
        <title>The Global Catalogue of Microorganisms (GCM) 10K type strain sequencing project: providing services to taxonomists for standard genome sequencing and annotation.</title>
        <authorList>
            <consortium name="The Broad Institute Genomics Platform"/>
            <consortium name="The Broad Institute Genome Sequencing Center for Infectious Disease"/>
            <person name="Wu L."/>
            <person name="Ma J."/>
        </authorList>
    </citation>
    <scope>NUCLEOTIDE SEQUENCE [LARGE SCALE GENOMIC DNA]</scope>
    <source>
        <strain evidence="9">CGMCC 1.19062</strain>
    </source>
</reference>
<evidence type="ECO:0000256" key="5">
    <source>
        <dbReference type="SAM" id="Phobius"/>
    </source>
</evidence>
<proteinExistence type="inferred from homology"/>
<keyword evidence="5" id="KW-0812">Transmembrane</keyword>
<dbReference type="EMBL" id="JBHUIP010000008">
    <property type="protein sequence ID" value="MFD2262984.1"/>
    <property type="molecule type" value="Genomic_DNA"/>
</dbReference>
<feature type="transmembrane region" description="Helical" evidence="5">
    <location>
        <begin position="206"/>
        <end position="227"/>
    </location>
</feature>
<dbReference type="Pfam" id="PF00672">
    <property type="entry name" value="HAMP"/>
    <property type="match status" value="1"/>
</dbReference>
<comment type="caution">
    <text evidence="8">The sequence shown here is derived from an EMBL/GenBank/DDBJ whole genome shotgun (WGS) entry which is preliminary data.</text>
</comment>
<dbReference type="InterPro" id="IPR003660">
    <property type="entry name" value="HAMP_dom"/>
</dbReference>